<dbReference type="Proteomes" id="UP001329430">
    <property type="component" value="Chromosome 1"/>
</dbReference>
<dbReference type="SUPFAM" id="SSF54928">
    <property type="entry name" value="RNA-binding domain, RBD"/>
    <property type="match status" value="1"/>
</dbReference>
<proteinExistence type="predicted"/>
<evidence type="ECO:0000256" key="1">
    <source>
        <dbReference type="ARBA" id="ARBA00004642"/>
    </source>
</evidence>
<evidence type="ECO:0000256" key="4">
    <source>
        <dbReference type="PROSITE-ProRule" id="PRU00176"/>
    </source>
</evidence>
<keyword evidence="8" id="KW-1185">Reference proteome</keyword>
<dbReference type="Gene3D" id="3.30.70.330">
    <property type="match status" value="1"/>
</dbReference>
<organism evidence="7 8">
    <name type="scientific">Pyrocoelia pectoralis</name>
    <dbReference type="NCBI Taxonomy" id="417401"/>
    <lineage>
        <taxon>Eukaryota</taxon>
        <taxon>Metazoa</taxon>
        <taxon>Ecdysozoa</taxon>
        <taxon>Arthropoda</taxon>
        <taxon>Hexapoda</taxon>
        <taxon>Insecta</taxon>
        <taxon>Pterygota</taxon>
        <taxon>Neoptera</taxon>
        <taxon>Endopterygota</taxon>
        <taxon>Coleoptera</taxon>
        <taxon>Polyphaga</taxon>
        <taxon>Elateriformia</taxon>
        <taxon>Elateroidea</taxon>
        <taxon>Lampyridae</taxon>
        <taxon>Lampyrinae</taxon>
        <taxon>Pyrocoelia</taxon>
    </lineage>
</organism>
<dbReference type="GO" id="GO:0000381">
    <property type="term" value="P:regulation of alternative mRNA splicing, via spliceosome"/>
    <property type="evidence" value="ECO:0007669"/>
    <property type="project" value="TreeGrafter"/>
</dbReference>
<evidence type="ECO:0000313" key="8">
    <source>
        <dbReference type="Proteomes" id="UP001329430"/>
    </source>
</evidence>
<accession>A0AAN7ZJ78</accession>
<dbReference type="GO" id="GO:0005654">
    <property type="term" value="C:nucleoplasm"/>
    <property type="evidence" value="ECO:0007669"/>
    <property type="project" value="UniProtKB-SubCell"/>
</dbReference>
<evidence type="ECO:0000256" key="5">
    <source>
        <dbReference type="SAM" id="MobiDB-lite"/>
    </source>
</evidence>
<keyword evidence="2 4" id="KW-0694">RNA-binding</keyword>
<dbReference type="PANTHER" id="PTHR13798:SF11">
    <property type="entry name" value="RNA-BINDING PROTEIN 7-RELATED"/>
    <property type="match status" value="1"/>
</dbReference>
<comment type="subcellular location">
    <subcellularLocation>
        <location evidence="1">Nucleus</location>
        <location evidence="1">Nucleoplasm</location>
    </subcellularLocation>
</comment>
<evidence type="ECO:0000256" key="3">
    <source>
        <dbReference type="ARBA" id="ARBA00023242"/>
    </source>
</evidence>
<feature type="compositionally biased region" description="Basic and acidic residues" evidence="5">
    <location>
        <begin position="173"/>
        <end position="182"/>
    </location>
</feature>
<dbReference type="InterPro" id="IPR012677">
    <property type="entry name" value="Nucleotide-bd_a/b_plait_sf"/>
</dbReference>
<protein>
    <recommendedName>
        <fullName evidence="6">RRM domain-containing protein</fullName>
    </recommendedName>
</protein>
<sequence>MNENDEDQRTVWCGNLSEKVTEEILYELFLQAAPLEKVKIPKDKNGHYTSYGFVTFKHLCSVAYAIDLLNGILLYDKRLNIKPRMNNVRPNLNLYQGTPVMNIPPVLLVNEVNKGIDAAHDVNLLMSLGERLLPNIPSNNFGNSSTPNSWRDLGYRNSRREKQRPYRRHGNYHHNDRYRSTR</sequence>
<dbReference type="InterPro" id="IPR052285">
    <property type="entry name" value="NEXT_complex_subunit"/>
</dbReference>
<dbReference type="GO" id="GO:0003727">
    <property type="term" value="F:single-stranded RNA binding"/>
    <property type="evidence" value="ECO:0007669"/>
    <property type="project" value="TreeGrafter"/>
</dbReference>
<dbReference type="SMART" id="SM00360">
    <property type="entry name" value="RRM"/>
    <property type="match status" value="1"/>
</dbReference>
<comment type="caution">
    <text evidence="7">The sequence shown here is derived from an EMBL/GenBank/DDBJ whole genome shotgun (WGS) entry which is preliminary data.</text>
</comment>
<feature type="compositionally biased region" description="Polar residues" evidence="5">
    <location>
        <begin position="138"/>
        <end position="149"/>
    </location>
</feature>
<dbReference type="InterPro" id="IPR000504">
    <property type="entry name" value="RRM_dom"/>
</dbReference>
<evidence type="ECO:0000259" key="6">
    <source>
        <dbReference type="PROSITE" id="PS50102"/>
    </source>
</evidence>
<gene>
    <name evidence="7" type="ORF">RI129_000294</name>
</gene>
<evidence type="ECO:0000313" key="7">
    <source>
        <dbReference type="EMBL" id="KAK5649265.1"/>
    </source>
</evidence>
<dbReference type="CDD" id="cd12336">
    <property type="entry name" value="RRM_RBM7_like"/>
    <property type="match status" value="1"/>
</dbReference>
<dbReference type="Pfam" id="PF00076">
    <property type="entry name" value="RRM_1"/>
    <property type="match status" value="1"/>
</dbReference>
<reference evidence="7 8" key="1">
    <citation type="journal article" date="2024" name="Insects">
        <title>An Improved Chromosome-Level Genome Assembly of the Firefly Pyrocoelia pectoralis.</title>
        <authorList>
            <person name="Fu X."/>
            <person name="Meyer-Rochow V.B."/>
            <person name="Ballantyne L."/>
            <person name="Zhu X."/>
        </authorList>
    </citation>
    <scope>NUCLEOTIDE SEQUENCE [LARGE SCALE GENOMIC DNA]</scope>
    <source>
        <strain evidence="7">XCY_ONT2</strain>
    </source>
</reference>
<feature type="domain" description="RRM" evidence="6">
    <location>
        <begin position="9"/>
        <end position="86"/>
    </location>
</feature>
<evidence type="ECO:0000256" key="2">
    <source>
        <dbReference type="ARBA" id="ARBA00022884"/>
    </source>
</evidence>
<keyword evidence="3" id="KW-0539">Nucleus</keyword>
<dbReference type="PANTHER" id="PTHR13798">
    <property type="entry name" value="RNA BINDING MOTIF RBM PROTEIN -RELATED"/>
    <property type="match status" value="1"/>
</dbReference>
<feature type="region of interest" description="Disordered" evidence="5">
    <location>
        <begin position="138"/>
        <end position="182"/>
    </location>
</feature>
<dbReference type="EMBL" id="JAVRBK010000001">
    <property type="protein sequence ID" value="KAK5649265.1"/>
    <property type="molecule type" value="Genomic_DNA"/>
</dbReference>
<dbReference type="InterPro" id="IPR035979">
    <property type="entry name" value="RBD_domain_sf"/>
</dbReference>
<dbReference type="AlphaFoldDB" id="A0AAN7ZJ78"/>
<name>A0AAN7ZJ78_9COLE</name>
<dbReference type="PROSITE" id="PS50102">
    <property type="entry name" value="RRM"/>
    <property type="match status" value="1"/>
</dbReference>